<comment type="caution">
    <text evidence="2">The sequence shown here is derived from an EMBL/GenBank/DDBJ whole genome shotgun (WGS) entry which is preliminary data.</text>
</comment>
<proteinExistence type="predicted"/>
<dbReference type="Proteomes" id="UP000054564">
    <property type="component" value="Unassembled WGS sequence"/>
</dbReference>
<organism evidence="2 3">
    <name type="scientific">Puccinia striiformis f. sp. tritici PST-78</name>
    <dbReference type="NCBI Taxonomy" id="1165861"/>
    <lineage>
        <taxon>Eukaryota</taxon>
        <taxon>Fungi</taxon>
        <taxon>Dikarya</taxon>
        <taxon>Basidiomycota</taxon>
        <taxon>Pucciniomycotina</taxon>
        <taxon>Pucciniomycetes</taxon>
        <taxon>Pucciniales</taxon>
        <taxon>Pucciniaceae</taxon>
        <taxon>Puccinia</taxon>
    </lineage>
</organism>
<sequence length="66" mass="7260">MSNIPRSPNGQFARQPLNQTPNSRLPSSAPILDLPHVCIQRGSGDPGTPLNLEDLLNRIIDDDEEK</sequence>
<dbReference type="AlphaFoldDB" id="A0A0L0VFB1"/>
<reference evidence="3" key="1">
    <citation type="submission" date="2014-03" db="EMBL/GenBank/DDBJ databases">
        <title>The Genome Sequence of Puccinia striiformis f. sp. tritici PST-78.</title>
        <authorList>
            <consortium name="The Broad Institute Genome Sequencing Platform"/>
            <person name="Cuomo C."/>
            <person name="Hulbert S."/>
            <person name="Chen X."/>
            <person name="Walker B."/>
            <person name="Young S.K."/>
            <person name="Zeng Q."/>
            <person name="Gargeya S."/>
            <person name="Fitzgerald M."/>
            <person name="Haas B."/>
            <person name="Abouelleil A."/>
            <person name="Alvarado L."/>
            <person name="Arachchi H.M."/>
            <person name="Berlin A.M."/>
            <person name="Chapman S.B."/>
            <person name="Goldberg J."/>
            <person name="Griggs A."/>
            <person name="Gujja S."/>
            <person name="Hansen M."/>
            <person name="Howarth C."/>
            <person name="Imamovic A."/>
            <person name="Larimer J."/>
            <person name="McCowan C."/>
            <person name="Montmayeur A."/>
            <person name="Murphy C."/>
            <person name="Neiman D."/>
            <person name="Pearson M."/>
            <person name="Priest M."/>
            <person name="Roberts A."/>
            <person name="Saif S."/>
            <person name="Shea T."/>
            <person name="Sisk P."/>
            <person name="Sykes S."/>
            <person name="Wortman J."/>
            <person name="Nusbaum C."/>
            <person name="Birren B."/>
        </authorList>
    </citation>
    <scope>NUCLEOTIDE SEQUENCE [LARGE SCALE GENOMIC DNA]</scope>
    <source>
        <strain evidence="3">race PST-78</strain>
    </source>
</reference>
<feature type="compositionally biased region" description="Polar residues" evidence="1">
    <location>
        <begin position="1"/>
        <end position="26"/>
    </location>
</feature>
<dbReference type="EMBL" id="AJIL01000064">
    <property type="protein sequence ID" value="KNE97699.1"/>
    <property type="molecule type" value="Genomic_DNA"/>
</dbReference>
<gene>
    <name evidence="2" type="ORF">PSTG_08920</name>
</gene>
<evidence type="ECO:0000256" key="1">
    <source>
        <dbReference type="SAM" id="MobiDB-lite"/>
    </source>
</evidence>
<name>A0A0L0VFB1_9BASI</name>
<evidence type="ECO:0000313" key="3">
    <source>
        <dbReference type="Proteomes" id="UP000054564"/>
    </source>
</evidence>
<evidence type="ECO:0000313" key="2">
    <source>
        <dbReference type="EMBL" id="KNE97699.1"/>
    </source>
</evidence>
<accession>A0A0L0VFB1</accession>
<protein>
    <submittedName>
        <fullName evidence="2">Uncharacterized protein</fullName>
    </submittedName>
</protein>
<keyword evidence="3" id="KW-1185">Reference proteome</keyword>
<feature type="region of interest" description="Disordered" evidence="1">
    <location>
        <begin position="1"/>
        <end position="30"/>
    </location>
</feature>